<comment type="similarity">
    <text evidence="1">Belongs to the short-chain dehydrogenases/reductases (SDR) family.</text>
</comment>
<dbReference type="SUPFAM" id="SSF51735">
    <property type="entry name" value="NAD(P)-binding Rossmann-fold domains"/>
    <property type="match status" value="1"/>
</dbReference>
<dbReference type="RefSeq" id="WP_146853557.1">
    <property type="nucleotide sequence ID" value="NZ_BKAG01000040.1"/>
</dbReference>
<reference evidence="2 3" key="1">
    <citation type="submission" date="2019-07" db="EMBL/GenBank/DDBJ databases">
        <title>Whole genome shotgun sequence of Brevifollis gellanilyticus NBRC 108608.</title>
        <authorList>
            <person name="Hosoyama A."/>
            <person name="Uohara A."/>
            <person name="Ohji S."/>
            <person name="Ichikawa N."/>
        </authorList>
    </citation>
    <scope>NUCLEOTIDE SEQUENCE [LARGE SCALE GENOMIC DNA]</scope>
    <source>
        <strain evidence="2 3">NBRC 108608</strain>
    </source>
</reference>
<protein>
    <submittedName>
        <fullName evidence="2">Gluconate 5-dehydrogenase</fullName>
    </submittedName>
</protein>
<sequence>MSSTPFHLQGRDIWVIGGAGYLGQEVVKQLAQLGATVLCADLGQKAAEAKLGTQVTPFTLDATDIPALEKFVSTQIAARGVPQGLVVMTYASTAKKFDDLLAADFEMANHGNLTATFTLARAVGNAMAARGTGSMVLFSSMYGSVSTDPRIYETPMNPNPVEYGVGKAGIQQMTRYLAVHYGPRGVRCNAISPGPFPNPNIQRDQPDFVDRLSQKVPLARVGQSPEIAGAVSFLLSDASSFITGQNLAVDGGWTVW</sequence>
<evidence type="ECO:0000313" key="2">
    <source>
        <dbReference type="EMBL" id="GEP45040.1"/>
    </source>
</evidence>
<evidence type="ECO:0000313" key="3">
    <source>
        <dbReference type="Proteomes" id="UP000321577"/>
    </source>
</evidence>
<dbReference type="InterPro" id="IPR002347">
    <property type="entry name" value="SDR_fam"/>
</dbReference>
<dbReference type="InterPro" id="IPR036291">
    <property type="entry name" value="NAD(P)-bd_dom_sf"/>
</dbReference>
<name>A0A512ME82_9BACT</name>
<accession>A0A512ME82</accession>
<dbReference type="Pfam" id="PF13561">
    <property type="entry name" value="adh_short_C2"/>
    <property type="match status" value="1"/>
</dbReference>
<organism evidence="2 3">
    <name type="scientific">Brevifollis gellanilyticus</name>
    <dbReference type="NCBI Taxonomy" id="748831"/>
    <lineage>
        <taxon>Bacteria</taxon>
        <taxon>Pseudomonadati</taxon>
        <taxon>Verrucomicrobiota</taxon>
        <taxon>Verrucomicrobiia</taxon>
        <taxon>Verrucomicrobiales</taxon>
        <taxon>Verrucomicrobiaceae</taxon>
    </lineage>
</organism>
<dbReference type="GO" id="GO:0016616">
    <property type="term" value="F:oxidoreductase activity, acting on the CH-OH group of donors, NAD or NADP as acceptor"/>
    <property type="evidence" value="ECO:0007669"/>
    <property type="project" value="TreeGrafter"/>
</dbReference>
<gene>
    <name evidence="2" type="ORF">BGE01nite_43310</name>
</gene>
<dbReference type="Proteomes" id="UP000321577">
    <property type="component" value="Unassembled WGS sequence"/>
</dbReference>
<dbReference type="OrthoDB" id="9803333at2"/>
<keyword evidence="3" id="KW-1185">Reference proteome</keyword>
<dbReference type="PRINTS" id="PR00081">
    <property type="entry name" value="GDHRDH"/>
</dbReference>
<dbReference type="EMBL" id="BKAG01000040">
    <property type="protein sequence ID" value="GEP45040.1"/>
    <property type="molecule type" value="Genomic_DNA"/>
</dbReference>
<evidence type="ECO:0000256" key="1">
    <source>
        <dbReference type="ARBA" id="ARBA00006484"/>
    </source>
</evidence>
<proteinExistence type="inferred from homology"/>
<dbReference type="AlphaFoldDB" id="A0A512ME82"/>
<dbReference type="Gene3D" id="3.40.50.720">
    <property type="entry name" value="NAD(P)-binding Rossmann-like Domain"/>
    <property type="match status" value="1"/>
</dbReference>
<comment type="caution">
    <text evidence="2">The sequence shown here is derived from an EMBL/GenBank/DDBJ whole genome shotgun (WGS) entry which is preliminary data.</text>
</comment>
<dbReference type="PANTHER" id="PTHR42760">
    <property type="entry name" value="SHORT-CHAIN DEHYDROGENASES/REDUCTASES FAMILY MEMBER"/>
    <property type="match status" value="1"/>
</dbReference>